<feature type="transmembrane region" description="Helical" evidence="6">
    <location>
        <begin position="308"/>
        <end position="328"/>
    </location>
</feature>
<feature type="transmembrane region" description="Helical" evidence="6">
    <location>
        <begin position="334"/>
        <end position="352"/>
    </location>
</feature>
<dbReference type="PANTHER" id="PTHR33406:SF13">
    <property type="entry name" value="MEMBRANE PROTEIN YDFJ"/>
    <property type="match status" value="1"/>
</dbReference>
<evidence type="ECO:0000256" key="1">
    <source>
        <dbReference type="ARBA" id="ARBA00004651"/>
    </source>
</evidence>
<evidence type="ECO:0000256" key="3">
    <source>
        <dbReference type="ARBA" id="ARBA00022692"/>
    </source>
</evidence>
<dbReference type="Proteomes" id="UP001317705">
    <property type="component" value="Chromosome"/>
</dbReference>
<keyword evidence="3 6" id="KW-0812">Transmembrane</keyword>
<gene>
    <name evidence="8" type="ORF">GURASL_01910</name>
</gene>
<evidence type="ECO:0000256" key="5">
    <source>
        <dbReference type="ARBA" id="ARBA00023136"/>
    </source>
</evidence>
<dbReference type="InterPro" id="IPR050545">
    <property type="entry name" value="Mycobact_MmpL"/>
</dbReference>
<dbReference type="PROSITE" id="PS50156">
    <property type="entry name" value="SSD"/>
    <property type="match status" value="1"/>
</dbReference>
<name>A0ABM8EFU8_9BACT</name>
<keyword evidence="2" id="KW-1003">Cell membrane</keyword>
<comment type="subcellular location">
    <subcellularLocation>
        <location evidence="1">Cell membrane</location>
        <topology evidence="1">Multi-pass membrane protein</topology>
    </subcellularLocation>
</comment>
<keyword evidence="9" id="KW-1185">Reference proteome</keyword>
<organism evidence="8 9">
    <name type="scientific">Geotalea uraniireducens</name>
    <dbReference type="NCBI Taxonomy" id="351604"/>
    <lineage>
        <taxon>Bacteria</taxon>
        <taxon>Pseudomonadati</taxon>
        <taxon>Thermodesulfobacteriota</taxon>
        <taxon>Desulfuromonadia</taxon>
        <taxon>Geobacterales</taxon>
        <taxon>Geobacteraceae</taxon>
        <taxon>Geotalea</taxon>
    </lineage>
</organism>
<feature type="transmembrane region" description="Helical" evidence="6">
    <location>
        <begin position="440"/>
        <end position="457"/>
    </location>
</feature>
<feature type="transmembrane region" description="Helical" evidence="6">
    <location>
        <begin position="408"/>
        <end position="433"/>
    </location>
</feature>
<feature type="transmembrane region" description="Helical" evidence="6">
    <location>
        <begin position="785"/>
        <end position="805"/>
    </location>
</feature>
<keyword evidence="4 6" id="KW-1133">Transmembrane helix</keyword>
<accession>A0ABM8EFU8</accession>
<dbReference type="SUPFAM" id="SSF82866">
    <property type="entry name" value="Multidrug efflux transporter AcrB transmembrane domain"/>
    <property type="match status" value="2"/>
</dbReference>
<keyword evidence="5 6" id="KW-0472">Membrane</keyword>
<reference evidence="8 9" key="1">
    <citation type="submission" date="2022-12" db="EMBL/GenBank/DDBJ databases">
        <title>Polyphasic characterization of Geotalea uranireducens NIT-SL11 newly isolated from a complex of sewage sludge and microbially reduced graphene oxide.</title>
        <authorList>
            <person name="Xie L."/>
            <person name="Yoshida N."/>
            <person name="Meng L."/>
        </authorList>
    </citation>
    <scope>NUCLEOTIDE SEQUENCE [LARGE SCALE GENOMIC DNA]</scope>
    <source>
        <strain evidence="8 9">NIT-SL11</strain>
    </source>
</reference>
<dbReference type="InterPro" id="IPR004869">
    <property type="entry name" value="MMPL_dom"/>
</dbReference>
<dbReference type="RefSeq" id="WP_282001242.1">
    <property type="nucleotide sequence ID" value="NZ_AP027151.1"/>
</dbReference>
<feature type="transmembrane region" description="Helical" evidence="6">
    <location>
        <begin position="281"/>
        <end position="301"/>
    </location>
</feature>
<feature type="transmembrane region" description="Helical" evidence="6">
    <location>
        <begin position="691"/>
        <end position="710"/>
    </location>
</feature>
<proteinExistence type="predicted"/>
<dbReference type="PANTHER" id="PTHR33406">
    <property type="entry name" value="MEMBRANE PROTEIN MJ1562-RELATED"/>
    <property type="match status" value="1"/>
</dbReference>
<feature type="transmembrane region" description="Helical" evidence="6">
    <location>
        <begin position="35"/>
        <end position="54"/>
    </location>
</feature>
<feature type="transmembrane region" description="Helical" evidence="6">
    <location>
        <begin position="463"/>
        <end position="484"/>
    </location>
</feature>
<dbReference type="Gene3D" id="1.20.1640.10">
    <property type="entry name" value="Multidrug efflux transporter AcrB transmembrane domain"/>
    <property type="match status" value="2"/>
</dbReference>
<dbReference type="EMBL" id="AP027151">
    <property type="protein sequence ID" value="BDV41268.1"/>
    <property type="molecule type" value="Genomic_DNA"/>
</dbReference>
<evidence type="ECO:0000259" key="7">
    <source>
        <dbReference type="PROSITE" id="PS50156"/>
    </source>
</evidence>
<feature type="transmembrane region" description="Helical" evidence="6">
    <location>
        <begin position="716"/>
        <end position="736"/>
    </location>
</feature>
<feature type="domain" description="SSD" evidence="7">
    <location>
        <begin position="307"/>
        <end position="433"/>
    </location>
</feature>
<dbReference type="InterPro" id="IPR000731">
    <property type="entry name" value="SSD"/>
</dbReference>
<evidence type="ECO:0000256" key="6">
    <source>
        <dbReference type="SAM" id="Phobius"/>
    </source>
</evidence>
<protein>
    <submittedName>
        <fullName evidence="8">Exporter</fullName>
    </submittedName>
</protein>
<feature type="transmembrane region" description="Helical" evidence="6">
    <location>
        <begin position="817"/>
        <end position="837"/>
    </location>
</feature>
<sequence>MAQLAAQVIVRTQAAIRAHLEWLYRIGWQRPRTTLGALLIALLLAGGSVLNIHFESDIFKLFPANNSALQLFLDTLEWTGSAGEAYFLLEGPAARLPAAAEDFATKLRHLRVDGEPAFRRVTYRTVDPSEATAFARFVGYAVYRPQLFLPPAATGDYNQRLTPADMAEALQRATRELMIGSTLGARDLVAADPLYLRELILPRLKEGSQSFALAPDSPYLLSRDGTLLIMIAEPARPVQDMAFARRLVAGINRARLGSDVAISCAGAHLSAVIDEAVMKRNIVVCVISSLLVVLALFYLTYRRLYPTLLLPVIIACGTVLSLGAAGLLLPSIHIISFAFTALIVGLGTDYSIHLYDRFHAERQADQSTTEALRLAVVDTGQGIFTAATTTALPFLALTISDVRALSELGLLVGLGVIFSMYATFLLLPPVLLYTDRHSRGHYALLPAFGLGGLWRLTRRVPRLVTGTTLVALLGLAGAATTISFEGDLKNLQPRHSEAFLTQERIERHLSIAPRQLLVELPGDSLDALVDQGSRVALLAERYRQEGKLTAVSWLGQILNARPVQEKILATLHTPTVRSAGRTLSRTMAESGFEPAMFPQAAAGLDQLPAAGPVPLAEALQQLRQSPFAGMVSRYLVERNGRYHLLLYLHYRGSEFPQKAFIAALQGIAPTARVTSTELISAQLANSVRTSFARGFLIGGVLVLALLLVHFESLRGIAAALLPVFAGVVAMLGLMALTGMRLNFMNAMVLVTILGMGSDYGLHVYHRLQGGPPDEAPERFTQAGRAVLLSALTTIAGFGSLAFTDYGAMASIGWATNFGIAATMLFALVALPAALALFRPSTIDINR</sequence>
<feature type="transmembrane region" description="Helical" evidence="6">
    <location>
        <begin position="372"/>
        <end position="396"/>
    </location>
</feature>
<evidence type="ECO:0000256" key="2">
    <source>
        <dbReference type="ARBA" id="ARBA00022475"/>
    </source>
</evidence>
<evidence type="ECO:0000313" key="8">
    <source>
        <dbReference type="EMBL" id="BDV41268.1"/>
    </source>
</evidence>
<dbReference type="Pfam" id="PF03176">
    <property type="entry name" value="MMPL"/>
    <property type="match status" value="2"/>
</dbReference>
<evidence type="ECO:0000313" key="9">
    <source>
        <dbReference type="Proteomes" id="UP001317705"/>
    </source>
</evidence>
<evidence type="ECO:0000256" key="4">
    <source>
        <dbReference type="ARBA" id="ARBA00022989"/>
    </source>
</evidence>